<protein>
    <submittedName>
        <fullName evidence="2">Uncharacterized protein</fullName>
    </submittedName>
</protein>
<accession>A0ABP0A537</accession>
<evidence type="ECO:0000313" key="2">
    <source>
        <dbReference type="EMBL" id="CAK6443547.1"/>
    </source>
</evidence>
<dbReference type="Proteomes" id="UP001314169">
    <property type="component" value="Chromosome 3"/>
</dbReference>
<proteinExistence type="predicted"/>
<feature type="region of interest" description="Disordered" evidence="1">
    <location>
        <begin position="1"/>
        <end position="57"/>
    </location>
</feature>
<dbReference type="EMBL" id="OY882860">
    <property type="protein sequence ID" value="CAK6443547.1"/>
    <property type="molecule type" value="Genomic_DNA"/>
</dbReference>
<name>A0ABP0A537_PIPNA</name>
<evidence type="ECO:0000313" key="3">
    <source>
        <dbReference type="Proteomes" id="UP001314169"/>
    </source>
</evidence>
<gene>
    <name evidence="2" type="ORF">MPIPNATIZW_LOCUS11853</name>
</gene>
<feature type="compositionally biased region" description="Basic and acidic residues" evidence="1">
    <location>
        <begin position="30"/>
        <end position="41"/>
    </location>
</feature>
<organism evidence="2 3">
    <name type="scientific">Pipistrellus nathusii</name>
    <name type="common">Nathusius' pipistrelle</name>
    <dbReference type="NCBI Taxonomy" id="59473"/>
    <lineage>
        <taxon>Eukaryota</taxon>
        <taxon>Metazoa</taxon>
        <taxon>Chordata</taxon>
        <taxon>Craniata</taxon>
        <taxon>Vertebrata</taxon>
        <taxon>Euteleostomi</taxon>
        <taxon>Mammalia</taxon>
        <taxon>Eutheria</taxon>
        <taxon>Laurasiatheria</taxon>
        <taxon>Chiroptera</taxon>
        <taxon>Yangochiroptera</taxon>
        <taxon>Vespertilionidae</taxon>
        <taxon>Pipistrellus</taxon>
    </lineage>
</organism>
<keyword evidence="3" id="KW-1185">Reference proteome</keyword>
<evidence type="ECO:0000256" key="1">
    <source>
        <dbReference type="SAM" id="MobiDB-lite"/>
    </source>
</evidence>
<sequence>MKSLFPADRRPGRRPGGGRSADVMRAPEVPARERRRADYHIHRSSRRPRVAHTDQASNHSMGACVAAAWNPEPLLEPAQARLKPMSYKETEVPSSQDAAEF</sequence>
<reference evidence="2" key="1">
    <citation type="submission" date="2023-12" db="EMBL/GenBank/DDBJ databases">
        <authorList>
            <person name="Brown T."/>
        </authorList>
    </citation>
    <scope>NUCLEOTIDE SEQUENCE</scope>
</reference>